<dbReference type="Proteomes" id="UP000494040">
    <property type="component" value="Unassembled WGS sequence"/>
</dbReference>
<reference evidence="4" key="1">
    <citation type="submission" date="2022-01" db="UniProtKB">
        <authorList>
            <consortium name="EnsemblMetazoa"/>
        </authorList>
    </citation>
    <scope>IDENTIFICATION</scope>
</reference>
<evidence type="ECO:0000256" key="1">
    <source>
        <dbReference type="ARBA" id="ARBA00022614"/>
    </source>
</evidence>
<keyword evidence="5" id="KW-1185">Reference proteome</keyword>
<dbReference type="PANTHER" id="PTHR24373:SF387">
    <property type="entry name" value="LEUCINE-RICH REPEATS AND IMMUNOGLOBULIN-LIKE DOMAINS PROTEIN SMA-10"/>
    <property type="match status" value="1"/>
</dbReference>
<protein>
    <submittedName>
        <fullName evidence="4">Uncharacterized protein</fullName>
    </submittedName>
</protein>
<accession>A0A8I6TE50</accession>
<dbReference type="AlphaFoldDB" id="A0A8I6TE50"/>
<dbReference type="Gene3D" id="3.80.10.10">
    <property type="entry name" value="Ribonuclease Inhibitor"/>
    <property type="match status" value="3"/>
</dbReference>
<dbReference type="SUPFAM" id="SSF52058">
    <property type="entry name" value="L domain-like"/>
    <property type="match status" value="2"/>
</dbReference>
<name>A0A8I6TE50_CIMLE</name>
<dbReference type="SMART" id="SM00369">
    <property type="entry name" value="LRR_TYP"/>
    <property type="match status" value="11"/>
</dbReference>
<organism evidence="4 5">
    <name type="scientific">Cimex lectularius</name>
    <name type="common">Bed bug</name>
    <name type="synonym">Acanthia lectularia</name>
    <dbReference type="NCBI Taxonomy" id="79782"/>
    <lineage>
        <taxon>Eukaryota</taxon>
        <taxon>Metazoa</taxon>
        <taxon>Ecdysozoa</taxon>
        <taxon>Arthropoda</taxon>
        <taxon>Hexapoda</taxon>
        <taxon>Insecta</taxon>
        <taxon>Pterygota</taxon>
        <taxon>Neoptera</taxon>
        <taxon>Paraneoptera</taxon>
        <taxon>Hemiptera</taxon>
        <taxon>Heteroptera</taxon>
        <taxon>Panheteroptera</taxon>
        <taxon>Cimicomorpha</taxon>
        <taxon>Cimicidae</taxon>
        <taxon>Cimex</taxon>
    </lineage>
</organism>
<dbReference type="Pfam" id="PF13855">
    <property type="entry name" value="LRR_8"/>
    <property type="match status" value="3"/>
</dbReference>
<dbReference type="GO" id="GO:0031012">
    <property type="term" value="C:extracellular matrix"/>
    <property type="evidence" value="ECO:0007669"/>
    <property type="project" value="TreeGrafter"/>
</dbReference>
<dbReference type="InterPro" id="IPR003591">
    <property type="entry name" value="Leu-rich_rpt_typical-subtyp"/>
</dbReference>
<dbReference type="OrthoDB" id="442066at2759"/>
<dbReference type="RefSeq" id="XP_014243023.1">
    <property type="nucleotide sequence ID" value="XM_014387537.2"/>
</dbReference>
<proteinExistence type="predicted"/>
<dbReference type="InterPro" id="IPR001611">
    <property type="entry name" value="Leu-rich_rpt"/>
</dbReference>
<dbReference type="GeneID" id="106663035"/>
<evidence type="ECO:0000313" key="4">
    <source>
        <dbReference type="EnsemblMetazoa" id="XP_014243023.1"/>
    </source>
</evidence>
<evidence type="ECO:0000256" key="2">
    <source>
        <dbReference type="ARBA" id="ARBA00022729"/>
    </source>
</evidence>
<keyword evidence="3" id="KW-0677">Repeat</keyword>
<sequence>MGVVNILLKFCTIAILIEYGFGYSLGISNSLHCAVRKQISPCTCLVQEPSNRRSTKSIITVTCEGMVNFQQVVTALTKKFDIDVDISLKISHSVLEDLPQLSFEKLNLTIHILKLNFDNLRSLPVSVFSGLSKTESFSLADNNIPMIPEAILNTMPKIKVLDLSRGHILNVSTTNFQALESMHTLVINENNIELLEKDCFPKTLRKLSLTFNKIKHLNGTLRGLSYLQWLLLNDNEIEDLEGQLPQVNPNLKLILLNLANNKLLKLPQELRNFLHLENLYLEYNKLESLDRALSKSKHLKSLVLSANNISKLYSDDFLELEYLEELQFGENNIATLNNCLLPLKSLKHLNLSHNNIQEFTLQDIRGLTKLNLVDLSNNKIHVLSGRMENLVELETRVYELRLDYNKLQTLSGSLMGFSSLHRLNLSNNYIDRILPDDLIGLDDLQILDISHNNLTTLEETSKTVLPSLEELIASYNSVTRLEKDFYGLPRLCWADLSHNQITYISKSLVDNTQCKLYEVPSILRIYLHGNPSLCEPEVVANIIDLESKNNTKIHGRNECPPQEKGRH</sequence>
<dbReference type="InterPro" id="IPR032675">
    <property type="entry name" value="LRR_dom_sf"/>
</dbReference>
<dbReference type="EnsemblMetazoa" id="XM_014387537.2">
    <property type="protein sequence ID" value="XP_014243023.1"/>
    <property type="gene ID" value="LOC106663035"/>
</dbReference>
<dbReference type="PROSITE" id="PS51450">
    <property type="entry name" value="LRR"/>
    <property type="match status" value="3"/>
</dbReference>
<dbReference type="KEGG" id="clec:106663035"/>
<dbReference type="CTD" id="38845"/>
<evidence type="ECO:0000313" key="5">
    <source>
        <dbReference type="Proteomes" id="UP000494040"/>
    </source>
</evidence>
<keyword evidence="1" id="KW-0433">Leucine-rich repeat</keyword>
<dbReference type="GO" id="GO:0005615">
    <property type="term" value="C:extracellular space"/>
    <property type="evidence" value="ECO:0007669"/>
    <property type="project" value="TreeGrafter"/>
</dbReference>
<dbReference type="SMART" id="SM00365">
    <property type="entry name" value="LRR_SD22"/>
    <property type="match status" value="6"/>
</dbReference>
<dbReference type="InterPro" id="IPR050328">
    <property type="entry name" value="Dev_Immune_Receptor"/>
</dbReference>
<dbReference type="PANTHER" id="PTHR24373">
    <property type="entry name" value="SLIT RELATED LEUCINE-RICH REPEAT NEURONAL PROTEIN"/>
    <property type="match status" value="1"/>
</dbReference>
<evidence type="ECO:0000256" key="3">
    <source>
        <dbReference type="ARBA" id="ARBA00022737"/>
    </source>
</evidence>
<keyword evidence="2" id="KW-0732">Signal</keyword>
<dbReference type="OMA" id="MQFNQID"/>